<name>A0A239AB84_9BACT</name>
<organism evidence="1 2">
    <name type="scientific">Humidesulfovibrio mexicanus</name>
    <dbReference type="NCBI Taxonomy" id="147047"/>
    <lineage>
        <taxon>Bacteria</taxon>
        <taxon>Pseudomonadati</taxon>
        <taxon>Thermodesulfobacteriota</taxon>
        <taxon>Desulfovibrionia</taxon>
        <taxon>Desulfovibrionales</taxon>
        <taxon>Desulfovibrionaceae</taxon>
        <taxon>Humidesulfovibrio</taxon>
    </lineage>
</organism>
<dbReference type="SUPFAM" id="SSF53756">
    <property type="entry name" value="UDP-Glycosyltransferase/glycogen phosphorylase"/>
    <property type="match status" value="1"/>
</dbReference>
<keyword evidence="2" id="KW-1185">Reference proteome</keyword>
<dbReference type="AlphaFoldDB" id="A0A239AB84"/>
<dbReference type="RefSeq" id="WP_089274177.1">
    <property type="nucleotide sequence ID" value="NZ_FZOC01000003.1"/>
</dbReference>
<gene>
    <name evidence="1" type="ORF">SAMN04488503_1978</name>
</gene>
<sequence>MSVPDIRFVWLNVHGGAFHKLLRLHDRLLAAGFSCETLIAVGPPHGLKLGLDVPGARAEELAGRGVRLLPRAEVLKHADATPAELTVADAHHDADLPRLMAATRARGGKTAQMATLLGDFCHHGAEHLLLQHPLTLFFELDFNHTPESRTLAAAKGVHFTGNIFFEPTVNRLVNDYPDREAFCARYALAPARPLCLWLPNSLDARSETYARVARAARQAGVNLLAKLHPWEYAFKKHGGAHPWGLSDASDRVWNVPAVDETDGAWAYRFCDLALVRASAAILELPFWEKPGALLPPTSYVRLVNAQARLVGRCFTHLPGRDEAAELAALFQNPPPAPTPADYAAARARVRLDTTRDAYAQTIDALRAILSAPDTLPGPGSLAALRRMADPFVGLDFIRALTPTRMVRYLAGRALRSVLP</sequence>
<dbReference type="EMBL" id="FZOC01000003">
    <property type="protein sequence ID" value="SNR92897.1"/>
    <property type="molecule type" value="Genomic_DNA"/>
</dbReference>
<accession>A0A239AB84</accession>
<protein>
    <submittedName>
        <fullName evidence="1">Uncharacterized protein</fullName>
    </submittedName>
</protein>
<dbReference type="Proteomes" id="UP000198324">
    <property type="component" value="Unassembled WGS sequence"/>
</dbReference>
<evidence type="ECO:0000313" key="1">
    <source>
        <dbReference type="EMBL" id="SNR92897.1"/>
    </source>
</evidence>
<proteinExistence type="predicted"/>
<reference evidence="1 2" key="1">
    <citation type="submission" date="2017-06" db="EMBL/GenBank/DDBJ databases">
        <authorList>
            <person name="Kim H.J."/>
            <person name="Triplett B.A."/>
        </authorList>
    </citation>
    <scope>NUCLEOTIDE SEQUENCE [LARGE SCALE GENOMIC DNA]</scope>
    <source>
        <strain evidence="1 2">DSM 13116</strain>
    </source>
</reference>
<evidence type="ECO:0000313" key="2">
    <source>
        <dbReference type="Proteomes" id="UP000198324"/>
    </source>
</evidence>